<dbReference type="RefSeq" id="WP_129121237.1">
    <property type="nucleotide sequence ID" value="NZ_PEIB01000003.1"/>
</dbReference>
<evidence type="ECO:0000256" key="5">
    <source>
        <dbReference type="ARBA" id="ARBA00023237"/>
    </source>
</evidence>
<dbReference type="PANTHER" id="PTHR38776:SF1">
    <property type="entry name" value="MLTA-INTERACTING PROTEIN-RELATED"/>
    <property type="match status" value="1"/>
</dbReference>
<dbReference type="InterPro" id="IPR010583">
    <property type="entry name" value="MipA"/>
</dbReference>
<dbReference type="AlphaFoldDB" id="A0A4Q0YYU2"/>
<proteinExistence type="inferred from homology"/>
<feature type="signal peptide" evidence="6">
    <location>
        <begin position="1"/>
        <end position="22"/>
    </location>
</feature>
<dbReference type="GO" id="GO:0009279">
    <property type="term" value="C:cell outer membrane"/>
    <property type="evidence" value="ECO:0007669"/>
    <property type="project" value="UniProtKB-SubCell"/>
</dbReference>
<dbReference type="EMBL" id="PEIB01000003">
    <property type="protein sequence ID" value="RXJ74389.1"/>
    <property type="molecule type" value="Genomic_DNA"/>
</dbReference>
<organism evidence="7 8">
    <name type="scientific">Veronia nyctiphanis</name>
    <dbReference type="NCBI Taxonomy" id="1278244"/>
    <lineage>
        <taxon>Bacteria</taxon>
        <taxon>Pseudomonadati</taxon>
        <taxon>Pseudomonadota</taxon>
        <taxon>Gammaproteobacteria</taxon>
        <taxon>Vibrionales</taxon>
        <taxon>Vibrionaceae</taxon>
        <taxon>Veronia</taxon>
    </lineage>
</organism>
<evidence type="ECO:0000313" key="8">
    <source>
        <dbReference type="Proteomes" id="UP000290287"/>
    </source>
</evidence>
<evidence type="ECO:0000256" key="6">
    <source>
        <dbReference type="SAM" id="SignalP"/>
    </source>
</evidence>
<evidence type="ECO:0000256" key="1">
    <source>
        <dbReference type="ARBA" id="ARBA00004442"/>
    </source>
</evidence>
<protein>
    <submittedName>
        <fullName evidence="7">Uncharacterized protein</fullName>
    </submittedName>
</protein>
<dbReference type="Pfam" id="PF06629">
    <property type="entry name" value="MipA"/>
    <property type="match status" value="1"/>
</dbReference>
<feature type="chain" id="PRO_5020913276" evidence="6">
    <location>
        <begin position="23"/>
        <end position="245"/>
    </location>
</feature>
<accession>A0A4Q0YYU2</accession>
<keyword evidence="3 6" id="KW-0732">Signal</keyword>
<comment type="similarity">
    <text evidence="2">Belongs to the MipA/OmpV family.</text>
</comment>
<dbReference type="OrthoDB" id="5295915at2"/>
<dbReference type="PANTHER" id="PTHR38776">
    <property type="entry name" value="MLTA-INTERACTING PROTEIN-RELATED"/>
    <property type="match status" value="1"/>
</dbReference>
<dbReference type="Proteomes" id="UP000290287">
    <property type="component" value="Unassembled WGS sequence"/>
</dbReference>
<keyword evidence="4" id="KW-0472">Membrane</keyword>
<reference evidence="7 8" key="1">
    <citation type="submission" date="2017-10" db="EMBL/GenBank/DDBJ databases">
        <title>Nyctiphanis sp. nov., isolated from the stomach of the euphausiid Nyctiphanes simplex (Hansen, 1911) in the Gulf of California.</title>
        <authorList>
            <person name="Gomez-Gil B."/>
            <person name="Aguilar-Mendez M."/>
            <person name="Lopez-Cortes A."/>
            <person name="Gomez-Gutierrez J."/>
            <person name="Roque A."/>
            <person name="Lang E."/>
            <person name="Gonzalez-Castillo A."/>
        </authorList>
    </citation>
    <scope>NUCLEOTIDE SEQUENCE [LARGE SCALE GENOMIC DNA]</scope>
    <source>
        <strain evidence="7 8">CAIM 600</strain>
    </source>
</reference>
<evidence type="ECO:0000313" key="7">
    <source>
        <dbReference type="EMBL" id="RXJ74389.1"/>
    </source>
</evidence>
<keyword evidence="5" id="KW-0998">Cell outer membrane</keyword>
<gene>
    <name evidence="7" type="ORF">CS022_04250</name>
</gene>
<evidence type="ECO:0000256" key="3">
    <source>
        <dbReference type="ARBA" id="ARBA00022729"/>
    </source>
</evidence>
<evidence type="ECO:0000256" key="2">
    <source>
        <dbReference type="ARBA" id="ARBA00005722"/>
    </source>
</evidence>
<keyword evidence="8" id="KW-1185">Reference proteome</keyword>
<evidence type="ECO:0000256" key="4">
    <source>
        <dbReference type="ARBA" id="ARBA00023136"/>
    </source>
</evidence>
<sequence>MNKSIAASVVLSGMAWSQIASAELFQDYGFVGVSGVAEQSVYSSDNKVKFRASPSLFYNSEYGFVDGTLANVAVLPWLGVSANWRFAEVSEDVTNLPTGIKERDASGELGVTLGTVGARITFLHDVTSKHDGYELQMYLSKAFETPVDGLAFAPFLEADFRDKKLSNHLYGVSSSEAAASGLKQFQEANTRSFKAGITGIYEFYPDWNLLVKVRINYHDTDSPLIRQDLGVAGSLGVVYSFGDWE</sequence>
<name>A0A4Q0YYU2_9GAMM</name>
<comment type="subcellular location">
    <subcellularLocation>
        <location evidence="1">Cell outer membrane</location>
    </subcellularLocation>
</comment>
<comment type="caution">
    <text evidence="7">The sequence shown here is derived from an EMBL/GenBank/DDBJ whole genome shotgun (WGS) entry which is preliminary data.</text>
</comment>